<dbReference type="AlphaFoldDB" id="F2TXI2"/>
<dbReference type="InParanoid" id="F2TXI2"/>
<feature type="compositionally biased region" description="Basic residues" evidence="1">
    <location>
        <begin position="271"/>
        <end position="280"/>
    </location>
</feature>
<feature type="compositionally biased region" description="Polar residues" evidence="1">
    <location>
        <begin position="99"/>
        <end position="116"/>
    </location>
</feature>
<dbReference type="OMA" id="WIRANQE"/>
<protein>
    <recommendedName>
        <fullName evidence="4">SAP domain-containing protein</fullName>
    </recommendedName>
</protein>
<accession>F2TXI2</accession>
<name>F2TXI2_SALR5</name>
<proteinExistence type="predicted"/>
<feature type="region of interest" description="Disordered" evidence="1">
    <location>
        <begin position="55"/>
        <end position="156"/>
    </location>
</feature>
<sequence length="601" mass="66453">MTTRARGVVMMLSEDAVDGLPRRQLQTLCKERGIKANSKTVKLVADLKAWIRANQEEPQQEEGQEQKEPGDLSMPTNPEHHEQHKQQQQQGHAQDHNSECTQQHGASAQGETGKNNTEQLQHQQRQHQQMPERPQQQQQLQEHMQTQRQQTSTDNDTTHMQAEAGFCVVHGGVTQRPHVRLRLVNGCVMVGDAASNTGSGTDIGSNSCASTADAQLLRLVLEPAILLAGKSTRPTHMPDNMICSLCCEANAKRLLRLTSCPLQEEAQQQQQHHHQHHHHQPTFSTHPHARAQHPNAAAQTHRRQHQHQQSGRRVESRLPRFDSPARQGFEHHEQHPPAHPATATRAAIARQPTRNASEPATTATTTTATKTATTPTTTSEAKPTTATVTRSGRPGRTSMKKTTQRQQLRRHKQSRRDKALAARDRRRTHIIDRIRDIPDTSKGKENQEAATAVSTKDAVLTTPPPPPKHAHQHHQQRRASGHVDRFRRKSMSRRRPLSPRFEGGRSSLCPDAESTPSLPASPAVRRERGERLSLGCLRPPRPVRVSKAGGGGGGGGGGGFEVKEDIEYARRVDQLLRAGLAEEELLSLATRGGPNAKAGVA</sequence>
<dbReference type="GeneID" id="16078861"/>
<feature type="compositionally biased region" description="Low complexity" evidence="1">
    <location>
        <begin position="117"/>
        <end position="151"/>
    </location>
</feature>
<keyword evidence="3" id="KW-1185">Reference proteome</keyword>
<feature type="compositionally biased region" description="Basic residues" evidence="1">
    <location>
        <begin position="468"/>
        <end position="497"/>
    </location>
</feature>
<feature type="region of interest" description="Disordered" evidence="1">
    <location>
        <begin position="265"/>
        <end position="560"/>
    </location>
</feature>
<feature type="compositionally biased region" description="Low complexity" evidence="1">
    <location>
        <begin position="340"/>
        <end position="387"/>
    </location>
</feature>
<feature type="compositionally biased region" description="Gly residues" evidence="1">
    <location>
        <begin position="548"/>
        <end position="560"/>
    </location>
</feature>
<dbReference type="RefSeq" id="XP_004998266.1">
    <property type="nucleotide sequence ID" value="XM_004998209.1"/>
</dbReference>
<reference evidence="2" key="1">
    <citation type="submission" date="2009-08" db="EMBL/GenBank/DDBJ databases">
        <title>Annotation of Salpingoeca rosetta.</title>
        <authorList>
            <consortium name="The Broad Institute Genome Sequencing Platform"/>
            <person name="Russ C."/>
            <person name="Cuomo C."/>
            <person name="Burger G."/>
            <person name="Gray M.W."/>
            <person name="Holland P.W.H."/>
            <person name="King N."/>
            <person name="Lang F.B.F."/>
            <person name="Roger A.J."/>
            <person name="Ruiz-Trillo I."/>
            <person name="Young S.K."/>
            <person name="Zeng Q."/>
            <person name="Gargeya S."/>
            <person name="Alvarado L."/>
            <person name="Berlin A."/>
            <person name="Chapman S.B."/>
            <person name="Chen Z."/>
            <person name="Freedman E."/>
            <person name="Gellesch M."/>
            <person name="Goldberg J."/>
            <person name="Griggs A."/>
            <person name="Gujja S."/>
            <person name="Heilman E."/>
            <person name="Heiman D."/>
            <person name="Howarth C."/>
            <person name="Mehta T."/>
            <person name="Neiman D."/>
            <person name="Pearson M."/>
            <person name="Roberts A."/>
            <person name="Saif S."/>
            <person name="Shea T."/>
            <person name="Shenoy N."/>
            <person name="Sisk P."/>
            <person name="Stolte C."/>
            <person name="Sykes S."/>
            <person name="White J."/>
            <person name="Yandava C."/>
            <person name="Haas B."/>
            <person name="Nusbaum C."/>
            <person name="Birren B."/>
        </authorList>
    </citation>
    <scope>NUCLEOTIDE SEQUENCE [LARGE SCALE GENOMIC DNA]</scope>
    <source>
        <strain evidence="2">ATCC 50818</strain>
    </source>
</reference>
<dbReference type="EMBL" id="GL832956">
    <property type="protein sequence ID" value="EGD76091.1"/>
    <property type="molecule type" value="Genomic_DNA"/>
</dbReference>
<dbReference type="KEGG" id="sre:PTSG_11644"/>
<evidence type="ECO:0000313" key="2">
    <source>
        <dbReference type="EMBL" id="EGD76091.1"/>
    </source>
</evidence>
<dbReference type="Proteomes" id="UP000007799">
    <property type="component" value="Unassembled WGS sequence"/>
</dbReference>
<dbReference type="OrthoDB" id="5777131at2759"/>
<organism evidence="3">
    <name type="scientific">Salpingoeca rosetta (strain ATCC 50818 / BSB-021)</name>
    <dbReference type="NCBI Taxonomy" id="946362"/>
    <lineage>
        <taxon>Eukaryota</taxon>
        <taxon>Choanoflagellata</taxon>
        <taxon>Craspedida</taxon>
        <taxon>Salpingoecidae</taxon>
        <taxon>Salpingoeca</taxon>
    </lineage>
</organism>
<evidence type="ECO:0000313" key="3">
    <source>
        <dbReference type="Proteomes" id="UP000007799"/>
    </source>
</evidence>
<feature type="compositionally biased region" description="Basic and acidic residues" evidence="1">
    <location>
        <begin position="416"/>
        <end position="447"/>
    </location>
</feature>
<feature type="compositionally biased region" description="Basic residues" evidence="1">
    <location>
        <begin position="398"/>
        <end position="415"/>
    </location>
</feature>
<evidence type="ECO:0008006" key="4">
    <source>
        <dbReference type="Google" id="ProtNLM"/>
    </source>
</evidence>
<evidence type="ECO:0000256" key="1">
    <source>
        <dbReference type="SAM" id="MobiDB-lite"/>
    </source>
</evidence>
<gene>
    <name evidence="2" type="ORF">PTSG_11644</name>
</gene>